<feature type="region of interest" description="Disordered" evidence="1">
    <location>
        <begin position="89"/>
        <end position="109"/>
    </location>
</feature>
<dbReference type="AlphaFoldDB" id="A0A8S2FDP0"/>
<sequence>MSNIFPPINSVRPEPDVGAESNGSYSPSASKFQRQISFTNNDRSPLGSKTIATSKQFTVAATHGTSAELKHATNGGNRNSTALQKRSSFAQNNPQLETNKSEQFSIDLI</sequence>
<accession>A0A8S2FDP0</accession>
<evidence type="ECO:0000313" key="2">
    <source>
        <dbReference type="EMBL" id="CAF1434109.1"/>
    </source>
</evidence>
<evidence type="ECO:0000256" key="1">
    <source>
        <dbReference type="SAM" id="MobiDB-lite"/>
    </source>
</evidence>
<name>A0A8S2FDP0_9BILA</name>
<evidence type="ECO:0000313" key="3">
    <source>
        <dbReference type="EMBL" id="CAF4231822.1"/>
    </source>
</evidence>
<comment type="caution">
    <text evidence="2">The sequence shown here is derived from an EMBL/GenBank/DDBJ whole genome shotgun (WGS) entry which is preliminary data.</text>
</comment>
<gene>
    <name evidence="2" type="ORF">OVA965_LOCUS34170</name>
    <name evidence="3" type="ORF">TMI583_LOCUS35087</name>
</gene>
<feature type="compositionally biased region" description="Polar residues" evidence="1">
    <location>
        <begin position="21"/>
        <end position="30"/>
    </location>
</feature>
<dbReference type="Proteomes" id="UP000682733">
    <property type="component" value="Unassembled WGS sequence"/>
</dbReference>
<reference evidence="2" key="1">
    <citation type="submission" date="2021-02" db="EMBL/GenBank/DDBJ databases">
        <authorList>
            <person name="Nowell W R."/>
        </authorList>
    </citation>
    <scope>NUCLEOTIDE SEQUENCE</scope>
</reference>
<evidence type="ECO:0000313" key="4">
    <source>
        <dbReference type="Proteomes" id="UP000677228"/>
    </source>
</evidence>
<proteinExistence type="predicted"/>
<feature type="region of interest" description="Disordered" evidence="1">
    <location>
        <begin position="1"/>
        <end position="30"/>
    </location>
</feature>
<dbReference type="Proteomes" id="UP000677228">
    <property type="component" value="Unassembled WGS sequence"/>
</dbReference>
<dbReference type="EMBL" id="CAJOBA010050190">
    <property type="protein sequence ID" value="CAF4231822.1"/>
    <property type="molecule type" value="Genomic_DNA"/>
</dbReference>
<dbReference type="EMBL" id="CAJNOK010028394">
    <property type="protein sequence ID" value="CAF1434109.1"/>
    <property type="molecule type" value="Genomic_DNA"/>
</dbReference>
<protein>
    <submittedName>
        <fullName evidence="2">Uncharacterized protein</fullName>
    </submittedName>
</protein>
<organism evidence="2 4">
    <name type="scientific">Didymodactylos carnosus</name>
    <dbReference type="NCBI Taxonomy" id="1234261"/>
    <lineage>
        <taxon>Eukaryota</taxon>
        <taxon>Metazoa</taxon>
        <taxon>Spiralia</taxon>
        <taxon>Gnathifera</taxon>
        <taxon>Rotifera</taxon>
        <taxon>Eurotatoria</taxon>
        <taxon>Bdelloidea</taxon>
        <taxon>Philodinida</taxon>
        <taxon>Philodinidae</taxon>
        <taxon>Didymodactylos</taxon>
    </lineage>
</organism>
<feature type="region of interest" description="Disordered" evidence="1">
    <location>
        <begin position="62"/>
        <end position="81"/>
    </location>
</feature>